<proteinExistence type="predicted"/>
<evidence type="ECO:0000313" key="1">
    <source>
        <dbReference type="EMBL" id="MCA6062877.1"/>
    </source>
</evidence>
<dbReference type="RefSeq" id="WP_225672321.1">
    <property type="nucleotide sequence ID" value="NZ_JAEDAH010000020.1"/>
</dbReference>
<evidence type="ECO:0008006" key="3">
    <source>
        <dbReference type="Google" id="ProtNLM"/>
    </source>
</evidence>
<name>A0ABS7ZMD5_9GAMM</name>
<accession>A0ABS7ZMD5</accession>
<sequence length="286" mass="32475">MLRNTRIFILYFIALSVVALVGCREFSLEDIQRKHNQTILSGFPGFAFDDSYTSIPFSESGHKLVFREQVEENQLILEAIDRAFSMYSDDAFKGISESVYVYDEIWVGDYQAGGFYGPGYITFAAPADMSGSKRNLLIMENAIHHELSSHVLMRHPLIGLYWFKLMPATWNEVETSEDALSFNSPYTLDDGFVTDYAATSLENDFNEVAAITLSEPTRMRRLAAKHPIIAKKLYLLMSVYDEFDPKVKQFFDEQGLREVAIPVESATISFKAPEGLFDHLKPVISQ</sequence>
<dbReference type="Gene3D" id="3.40.390.70">
    <property type="match status" value="1"/>
</dbReference>
<dbReference type="Proteomes" id="UP000714380">
    <property type="component" value="Unassembled WGS sequence"/>
</dbReference>
<dbReference type="PROSITE" id="PS51257">
    <property type="entry name" value="PROKAR_LIPOPROTEIN"/>
    <property type="match status" value="1"/>
</dbReference>
<evidence type="ECO:0000313" key="2">
    <source>
        <dbReference type="Proteomes" id="UP000714380"/>
    </source>
</evidence>
<gene>
    <name evidence="1" type="ORF">I9W95_04565</name>
</gene>
<dbReference type="EMBL" id="JAEDAH010000020">
    <property type="protein sequence ID" value="MCA6062877.1"/>
    <property type="molecule type" value="Genomic_DNA"/>
</dbReference>
<reference evidence="1 2" key="1">
    <citation type="submission" date="2020-12" db="EMBL/GenBank/DDBJ databases">
        <title>Novel Thalassolituus-related marine hydrocarbonoclastic bacteria mediated algae-derived hydrocarbons mineralization in twilight zone of the northern South China Sea.</title>
        <authorList>
            <person name="Dong C."/>
        </authorList>
    </citation>
    <scope>NUCLEOTIDE SEQUENCE [LARGE SCALE GENOMIC DNA]</scope>
    <source>
        <strain evidence="1 2">IMCC1826</strain>
    </source>
</reference>
<keyword evidence="2" id="KW-1185">Reference proteome</keyword>
<comment type="caution">
    <text evidence="1">The sequence shown here is derived from an EMBL/GenBank/DDBJ whole genome shotgun (WGS) entry which is preliminary data.</text>
</comment>
<protein>
    <recommendedName>
        <fullName evidence="3">DUF1570 domain-containing protein</fullName>
    </recommendedName>
</protein>
<organism evidence="1 2">
    <name type="scientific">Thalassolituus marinus</name>
    <dbReference type="NCBI Taxonomy" id="671053"/>
    <lineage>
        <taxon>Bacteria</taxon>
        <taxon>Pseudomonadati</taxon>
        <taxon>Pseudomonadota</taxon>
        <taxon>Gammaproteobacteria</taxon>
        <taxon>Oceanospirillales</taxon>
        <taxon>Oceanospirillaceae</taxon>
        <taxon>Thalassolituus</taxon>
    </lineage>
</organism>